<dbReference type="Proteomes" id="UP000315783">
    <property type="component" value="Unassembled WGS sequence"/>
</dbReference>
<feature type="signal peptide" evidence="1">
    <location>
        <begin position="1"/>
        <end position="19"/>
    </location>
</feature>
<accession>A0A545VXW6</accession>
<organism evidence="3 4">
    <name type="scientific">Cordyceps javanica</name>
    <dbReference type="NCBI Taxonomy" id="43265"/>
    <lineage>
        <taxon>Eukaryota</taxon>
        <taxon>Fungi</taxon>
        <taxon>Dikarya</taxon>
        <taxon>Ascomycota</taxon>
        <taxon>Pezizomycotina</taxon>
        <taxon>Sordariomycetes</taxon>
        <taxon>Hypocreomycetidae</taxon>
        <taxon>Hypocreales</taxon>
        <taxon>Cordycipitaceae</taxon>
        <taxon>Cordyceps</taxon>
    </lineage>
</organism>
<keyword evidence="1" id="KW-0732">Signal</keyword>
<dbReference type="Gene3D" id="3.75.10.10">
    <property type="entry name" value="L-arginine/glycine Amidinotransferase, Chain A"/>
    <property type="match status" value="1"/>
</dbReference>
<keyword evidence="4" id="KW-1185">Reference proteome</keyword>
<protein>
    <submittedName>
        <fullName evidence="3">Protein-arginine deiminase</fullName>
    </submittedName>
</protein>
<name>A0A545VXW6_9HYPO</name>
<dbReference type="Pfam" id="PF03068">
    <property type="entry name" value="PAD"/>
    <property type="match status" value="1"/>
</dbReference>
<sequence>MLPKAPIALATVYAALASAATIDKSLIVRQQADNPASRNEVYLPLPGDVGTPPPDMATISQIKEYCDTSSSPEACMESANICAQRLLTNRRERLIPVHRIQACAKRNQATALDINNPASRNEVYLPLPGEVGTPPPDMATISQIKQHCDASSSPEACMESANICAKRLLTNRRERLIPVHRIQACADRIQKPPSAGEASTSSSVSAAFKADIRVDTNRDGVVDVTGSSDEEGKNEWTNASGAIFLANIGDSNGRCKQTSAFQSPDTPLSQLIKCHDADDDEQRAPQFMAPMRTMPLPDLSNNATGSLVIGVEPARSQVRIFQSKGDKWQIVKDDTVISAEDLKQGLTLGVDARSTRLPNGWDGHVSVDFIVKDGGSTSFDSVALRVAPVMIHHHKQAVNKLFSSTVRRAGEVGEAANKALDSLETSMPLERLPTPDVWAQDFFEPGYMSMPGPDGKPISLRIVLEGRRGKRDSQRLIYTQLRDTGVGAADPILRTRGYKETVIQATLQAGGNTESIPPYEFDGKKFPAGRIILGGDDTDLPRQLEFYRAQEVQDPLVLDSMWLYVKHVDEMIQFVPSQTPQGFAMVAVDPELGLEKLREASKAGHGSEPVFSKTKVSSGPSIDEFLASKANIDATADVGRRMNANIDLIKKETGLADDAIFRMPMLVGLRDDVDAIVRPGKQRRRSITRRQNQTEAEALDQELLVVLGIHGDEENDVLAADDGKVDFQLERRAGDTPHMSYLPSLVNGVPLSDSHYMAPKPFGPEINGEDIFETAAKNLYQKVGLSRVDFHDTWVFHQAVGDVHCMTNTYRDTSDKWW</sequence>
<dbReference type="InterPro" id="IPR036556">
    <property type="entry name" value="PAD_central_sf"/>
</dbReference>
<dbReference type="PANTHER" id="PTHR10837">
    <property type="entry name" value="PEPTIDYLARGININE DEIMINASE"/>
    <property type="match status" value="1"/>
</dbReference>
<gene>
    <name evidence="3" type="ORF">IF1G_06699</name>
</gene>
<dbReference type="SUPFAM" id="SSF55909">
    <property type="entry name" value="Pentein"/>
    <property type="match status" value="1"/>
</dbReference>
<evidence type="ECO:0000259" key="2">
    <source>
        <dbReference type="Pfam" id="PF03068"/>
    </source>
</evidence>
<dbReference type="OrthoDB" id="5102063at2759"/>
<feature type="domain" description="Protein-arginine deiminase C-terminal" evidence="2">
    <location>
        <begin position="379"/>
        <end position="818"/>
    </location>
</feature>
<dbReference type="InterPro" id="IPR004303">
    <property type="entry name" value="PAD"/>
</dbReference>
<feature type="chain" id="PRO_5022080991" evidence="1">
    <location>
        <begin position="20"/>
        <end position="818"/>
    </location>
</feature>
<evidence type="ECO:0000313" key="4">
    <source>
        <dbReference type="Proteomes" id="UP000315783"/>
    </source>
</evidence>
<dbReference type="GO" id="GO:0004668">
    <property type="term" value="F:protein-arginine deiminase activity"/>
    <property type="evidence" value="ECO:0007669"/>
    <property type="project" value="InterPro"/>
</dbReference>
<evidence type="ECO:0000313" key="3">
    <source>
        <dbReference type="EMBL" id="TQV94688.1"/>
    </source>
</evidence>
<dbReference type="GO" id="GO:0005737">
    <property type="term" value="C:cytoplasm"/>
    <property type="evidence" value="ECO:0007669"/>
    <property type="project" value="InterPro"/>
</dbReference>
<proteinExistence type="predicted"/>
<dbReference type="AlphaFoldDB" id="A0A545VXW6"/>
<dbReference type="PANTHER" id="PTHR10837:SF8">
    <property type="entry name" value="PROTEIN-ARGININE DEIMINASE"/>
    <property type="match status" value="1"/>
</dbReference>
<comment type="caution">
    <text evidence="3">The sequence shown here is derived from an EMBL/GenBank/DDBJ whole genome shotgun (WGS) entry which is preliminary data.</text>
</comment>
<dbReference type="InterPro" id="IPR013530">
    <property type="entry name" value="PAD_C"/>
</dbReference>
<dbReference type="GO" id="GO:0005509">
    <property type="term" value="F:calcium ion binding"/>
    <property type="evidence" value="ECO:0007669"/>
    <property type="project" value="InterPro"/>
</dbReference>
<evidence type="ECO:0000256" key="1">
    <source>
        <dbReference type="SAM" id="SignalP"/>
    </source>
</evidence>
<dbReference type="SUPFAM" id="SSF110083">
    <property type="entry name" value="Peptidylarginine deiminase Pad4, middle domain"/>
    <property type="match status" value="1"/>
</dbReference>
<dbReference type="EMBL" id="SPUK01000009">
    <property type="protein sequence ID" value="TQV94688.1"/>
    <property type="molecule type" value="Genomic_DNA"/>
</dbReference>
<reference evidence="3 4" key="1">
    <citation type="journal article" date="2019" name="Appl. Microbiol. Biotechnol.">
        <title>Genome sequence of Isaria javanica and comparative genome analysis insights into family S53 peptidase evolution in fungal entomopathogens.</title>
        <authorList>
            <person name="Lin R."/>
            <person name="Zhang X."/>
            <person name="Xin B."/>
            <person name="Zou M."/>
            <person name="Gao Y."/>
            <person name="Qin F."/>
            <person name="Hu Q."/>
            <person name="Xie B."/>
            <person name="Cheng X."/>
        </authorList>
    </citation>
    <scope>NUCLEOTIDE SEQUENCE [LARGE SCALE GENOMIC DNA]</scope>
    <source>
        <strain evidence="3 4">IJ1G</strain>
    </source>
</reference>